<feature type="transmembrane region" description="Helical" evidence="1">
    <location>
        <begin position="110"/>
        <end position="131"/>
    </location>
</feature>
<dbReference type="Proteomes" id="UP000218811">
    <property type="component" value="Unassembled WGS sequence"/>
</dbReference>
<feature type="transmembrane region" description="Helical" evidence="1">
    <location>
        <begin position="143"/>
        <end position="163"/>
    </location>
</feature>
<feature type="transmembrane region" description="Helical" evidence="1">
    <location>
        <begin position="183"/>
        <end position="206"/>
    </location>
</feature>
<reference evidence="2 3" key="1">
    <citation type="journal article" date="2012" name="Science">
        <title>The Paleozoic origin of enzymatic lignin decomposition reconstructed from 31 fungal genomes.</title>
        <authorList>
            <person name="Floudas D."/>
            <person name="Binder M."/>
            <person name="Riley R."/>
            <person name="Barry K."/>
            <person name="Blanchette R.A."/>
            <person name="Henrissat B."/>
            <person name="Martinez A.T."/>
            <person name="Otillar R."/>
            <person name="Spatafora J.W."/>
            <person name="Yadav J.S."/>
            <person name="Aerts A."/>
            <person name="Benoit I."/>
            <person name="Boyd A."/>
            <person name="Carlson A."/>
            <person name="Copeland A."/>
            <person name="Coutinho P.M."/>
            <person name="de Vries R.P."/>
            <person name="Ferreira P."/>
            <person name="Findley K."/>
            <person name="Foster B."/>
            <person name="Gaskell J."/>
            <person name="Glotzer D."/>
            <person name="Gorecki P."/>
            <person name="Heitman J."/>
            <person name="Hesse C."/>
            <person name="Hori C."/>
            <person name="Igarashi K."/>
            <person name="Jurgens J.A."/>
            <person name="Kallen N."/>
            <person name="Kersten P."/>
            <person name="Kohler A."/>
            <person name="Kuees U."/>
            <person name="Kumar T.K.A."/>
            <person name="Kuo A."/>
            <person name="LaButti K."/>
            <person name="Larrondo L.F."/>
            <person name="Lindquist E."/>
            <person name="Ling A."/>
            <person name="Lombard V."/>
            <person name="Lucas S."/>
            <person name="Lundell T."/>
            <person name="Martin R."/>
            <person name="McLaughlin D.J."/>
            <person name="Morgenstern I."/>
            <person name="Morin E."/>
            <person name="Murat C."/>
            <person name="Nagy L.G."/>
            <person name="Nolan M."/>
            <person name="Ohm R.A."/>
            <person name="Patyshakuliyeva A."/>
            <person name="Rokas A."/>
            <person name="Ruiz-Duenas F.J."/>
            <person name="Sabat G."/>
            <person name="Salamov A."/>
            <person name="Samejima M."/>
            <person name="Schmutz J."/>
            <person name="Slot J.C."/>
            <person name="St John F."/>
            <person name="Stenlid J."/>
            <person name="Sun H."/>
            <person name="Sun S."/>
            <person name="Syed K."/>
            <person name="Tsang A."/>
            <person name="Wiebenga A."/>
            <person name="Young D."/>
            <person name="Pisabarro A."/>
            <person name="Eastwood D.C."/>
            <person name="Martin F."/>
            <person name="Cullen D."/>
            <person name="Grigoriev I.V."/>
            <person name="Hibbett D.S."/>
        </authorList>
    </citation>
    <scope>NUCLEOTIDE SEQUENCE [LARGE SCALE GENOMIC DNA]</scope>
    <source>
        <strain evidence="2 3">MD-104</strain>
    </source>
</reference>
<protein>
    <submittedName>
        <fullName evidence="2">Uncharacterized protein</fullName>
    </submittedName>
</protein>
<organism evidence="2 3">
    <name type="scientific">Wolfiporia cocos (strain MD-104)</name>
    <name type="common">Brown rot fungus</name>
    <dbReference type="NCBI Taxonomy" id="742152"/>
    <lineage>
        <taxon>Eukaryota</taxon>
        <taxon>Fungi</taxon>
        <taxon>Dikarya</taxon>
        <taxon>Basidiomycota</taxon>
        <taxon>Agaricomycotina</taxon>
        <taxon>Agaricomycetes</taxon>
        <taxon>Polyporales</taxon>
        <taxon>Phaeolaceae</taxon>
        <taxon>Wolfiporia</taxon>
    </lineage>
</organism>
<accession>A0A2H3JEC1</accession>
<keyword evidence="1" id="KW-1133">Transmembrane helix</keyword>
<proteinExistence type="predicted"/>
<dbReference type="OrthoDB" id="3346544at2759"/>
<keyword evidence="3" id="KW-1185">Reference proteome</keyword>
<gene>
    <name evidence="2" type="ORF">WOLCODRAFT_136544</name>
</gene>
<keyword evidence="1" id="KW-0472">Membrane</keyword>
<keyword evidence="1" id="KW-0812">Transmembrane</keyword>
<feature type="transmembrane region" description="Helical" evidence="1">
    <location>
        <begin position="58"/>
        <end position="90"/>
    </location>
</feature>
<feature type="non-terminal residue" evidence="2">
    <location>
        <position position="297"/>
    </location>
</feature>
<name>A0A2H3JEC1_WOLCO</name>
<dbReference type="AlphaFoldDB" id="A0A2H3JEC1"/>
<feature type="transmembrane region" description="Helical" evidence="1">
    <location>
        <begin position="12"/>
        <end position="37"/>
    </location>
</feature>
<feature type="transmembrane region" description="Helical" evidence="1">
    <location>
        <begin position="226"/>
        <end position="246"/>
    </location>
</feature>
<sequence length="297" mass="32795">MMTLEPVSSVPAYLALVCIEGPLYGILTKTAISYVLFQARRYRRRDIYYRDIGLDYRALFLSPIFVCNSLLVLGSTLLWVVSVIRLFQAFSSYEGGGMPAKYLTGWSQPLYIVQAATIAICMIIGNAMPIYRLWVLSSHNTYIIIFPFATRVGFVTSSVGSIITATRAERPHDYQLLREVPKWNAGMICAICTELYAIAMISHRLLSTHAAVKGIYGGKGPMRRAFAVFIQNAAIILVLFILYYGVKEAGSELAITIGGSIPSVIGISHMRITMGWVAATTATQDHQLEFAQGEQVG</sequence>
<dbReference type="EMBL" id="KB468053">
    <property type="protein sequence ID" value="PCH39895.1"/>
    <property type="molecule type" value="Genomic_DNA"/>
</dbReference>
<evidence type="ECO:0000256" key="1">
    <source>
        <dbReference type="SAM" id="Phobius"/>
    </source>
</evidence>
<evidence type="ECO:0000313" key="2">
    <source>
        <dbReference type="EMBL" id="PCH39895.1"/>
    </source>
</evidence>
<evidence type="ECO:0000313" key="3">
    <source>
        <dbReference type="Proteomes" id="UP000218811"/>
    </source>
</evidence>